<name>A0A0M8N1D4_ESCWE</name>
<keyword evidence="3" id="KW-1185">Reference proteome</keyword>
<dbReference type="AlphaFoldDB" id="A0A0M8N1D4"/>
<keyword evidence="1" id="KW-0732">Signal</keyword>
<evidence type="ECO:0000313" key="2">
    <source>
        <dbReference type="EMBL" id="KOS21127.1"/>
    </source>
</evidence>
<feature type="chain" id="PRO_5005818833" evidence="1">
    <location>
        <begin position="17"/>
        <end position="339"/>
    </location>
</feature>
<comment type="caution">
    <text evidence="2">The sequence shown here is derived from an EMBL/GenBank/DDBJ whole genome shotgun (WGS) entry which is preliminary data.</text>
</comment>
<dbReference type="OrthoDB" id="3641074at2759"/>
<feature type="signal peptide" evidence="1">
    <location>
        <begin position="1"/>
        <end position="16"/>
    </location>
</feature>
<evidence type="ECO:0000256" key="1">
    <source>
        <dbReference type="SAM" id="SignalP"/>
    </source>
</evidence>
<sequence>MKLLATVAIASSVAMASPTWCTNPGQGCWKREAAPLPEPAPEADPTWCTNPGQGCWKAKREAEAVPEPEAEAVPTWCTNPGQGCWKRDAAPVPEPVPEADPTWCTNPGQGCWKAKRDAEAEPQWHFPTGCWKTKRDASAAPEPWAVAYKSKREAEAEAVPEPFATAWCMNPGQGCWKVKRAIDAFVDGVLGRSLPVDADASRGWPSIQIGSHPAFNSFASYVARIGGAHEDPENENNKCFVLGGCVQPNVTLSATQKAKREADPTWCTNPGQGCWKKKRSDISSDDIKDITRDVLAAVGEDVETPEEKRWCIYPGQGCWKAKRDLATIREFAREILEAQ</sequence>
<evidence type="ECO:0000313" key="3">
    <source>
        <dbReference type="Proteomes" id="UP000053831"/>
    </source>
</evidence>
<gene>
    <name evidence="2" type="ORF">ESCO_004531</name>
</gene>
<dbReference type="EMBL" id="LGSR01000013">
    <property type="protein sequence ID" value="KOS21127.1"/>
    <property type="molecule type" value="Genomic_DNA"/>
</dbReference>
<reference evidence="2 3" key="1">
    <citation type="submission" date="2015-07" db="EMBL/GenBank/DDBJ databases">
        <title>The genome of the fungus Escovopsis weberi, a specialized disease agent of ant agriculture.</title>
        <authorList>
            <person name="de Man T.J."/>
            <person name="Stajich J.E."/>
            <person name="Kubicek C.P."/>
            <person name="Chenthamara K."/>
            <person name="Atanasova L."/>
            <person name="Druzhinina I.S."/>
            <person name="Birnbaum S."/>
            <person name="Barribeau S.M."/>
            <person name="Teiling C."/>
            <person name="Suen G."/>
            <person name="Currie C."/>
            <person name="Gerardo N.M."/>
        </authorList>
    </citation>
    <scope>NUCLEOTIDE SEQUENCE [LARGE SCALE GENOMIC DNA]</scope>
</reference>
<organism evidence="2 3">
    <name type="scientific">Escovopsis weberi</name>
    <dbReference type="NCBI Taxonomy" id="150374"/>
    <lineage>
        <taxon>Eukaryota</taxon>
        <taxon>Fungi</taxon>
        <taxon>Dikarya</taxon>
        <taxon>Ascomycota</taxon>
        <taxon>Pezizomycotina</taxon>
        <taxon>Sordariomycetes</taxon>
        <taxon>Hypocreomycetidae</taxon>
        <taxon>Hypocreales</taxon>
        <taxon>Hypocreaceae</taxon>
        <taxon>Escovopsis</taxon>
    </lineage>
</organism>
<accession>A0A0M8N1D4</accession>
<protein>
    <submittedName>
        <fullName evidence="2">Clock-controlled pheromone ccg-4</fullName>
    </submittedName>
</protein>
<proteinExistence type="predicted"/>
<dbReference type="Proteomes" id="UP000053831">
    <property type="component" value="Unassembled WGS sequence"/>
</dbReference>